<dbReference type="SMART" id="SM00822">
    <property type="entry name" value="PKS_KR"/>
    <property type="match status" value="1"/>
</dbReference>
<organism evidence="5 6">
    <name type="scientific">Paenibacillus aestuarii</name>
    <dbReference type="NCBI Taxonomy" id="516965"/>
    <lineage>
        <taxon>Bacteria</taxon>
        <taxon>Bacillati</taxon>
        <taxon>Bacillota</taxon>
        <taxon>Bacilli</taxon>
        <taxon>Bacillales</taxon>
        <taxon>Paenibacillaceae</taxon>
        <taxon>Paenibacillus</taxon>
    </lineage>
</organism>
<proteinExistence type="inferred from homology"/>
<dbReference type="Pfam" id="PF00106">
    <property type="entry name" value="adh_short"/>
    <property type="match status" value="1"/>
</dbReference>
<evidence type="ECO:0000313" key="6">
    <source>
        <dbReference type="Proteomes" id="UP001596044"/>
    </source>
</evidence>
<dbReference type="PRINTS" id="PR00081">
    <property type="entry name" value="GDHRDH"/>
</dbReference>
<reference evidence="6" key="1">
    <citation type="journal article" date="2019" name="Int. J. Syst. Evol. Microbiol.">
        <title>The Global Catalogue of Microorganisms (GCM) 10K type strain sequencing project: providing services to taxonomists for standard genome sequencing and annotation.</title>
        <authorList>
            <consortium name="The Broad Institute Genomics Platform"/>
            <consortium name="The Broad Institute Genome Sequencing Center for Infectious Disease"/>
            <person name="Wu L."/>
            <person name="Ma J."/>
        </authorList>
    </citation>
    <scope>NUCLEOTIDE SEQUENCE [LARGE SCALE GENOMIC DNA]</scope>
    <source>
        <strain evidence="6">KACC 11904</strain>
    </source>
</reference>
<dbReference type="Gene3D" id="3.40.50.720">
    <property type="entry name" value="NAD(P)-binding Rossmann-like Domain"/>
    <property type="match status" value="1"/>
</dbReference>
<keyword evidence="2" id="KW-0560">Oxidoreductase</keyword>
<evidence type="ECO:0000256" key="3">
    <source>
        <dbReference type="RuleBase" id="RU000363"/>
    </source>
</evidence>
<dbReference type="EMBL" id="JBHSMJ010000008">
    <property type="protein sequence ID" value="MFC5447524.1"/>
    <property type="molecule type" value="Genomic_DNA"/>
</dbReference>
<evidence type="ECO:0000259" key="4">
    <source>
        <dbReference type="SMART" id="SM00822"/>
    </source>
</evidence>
<dbReference type="PANTHER" id="PTHR44196:SF1">
    <property type="entry name" value="DEHYDROGENASE_REDUCTASE SDR FAMILY MEMBER 7B"/>
    <property type="match status" value="1"/>
</dbReference>
<dbReference type="InterPro" id="IPR020904">
    <property type="entry name" value="Sc_DH/Rdtase_CS"/>
</dbReference>
<dbReference type="PANTHER" id="PTHR44196">
    <property type="entry name" value="DEHYDROGENASE/REDUCTASE SDR FAMILY MEMBER 7B"/>
    <property type="match status" value="1"/>
</dbReference>
<keyword evidence="6" id="KW-1185">Reference proteome</keyword>
<evidence type="ECO:0000256" key="1">
    <source>
        <dbReference type="ARBA" id="ARBA00006484"/>
    </source>
</evidence>
<sequence length="258" mass="27722">MHLSGKVVLITGASSGIGAVMAQRFADKGAIPILTARSAAKLEEIAAALQTPHAVYPLDVTDTEQVFRVVGQILERYGRIDVLINNAGYGRFESFIEASLADFEEMMDVNYMGIVRCTKAVLPSMLAARSGHIVNVASMAGKIGTAKSTAYAATKHAVLGFTNSLRQELAGTGVSLTAVNPGPIATPFFDRADPSGNYVKNIAKFMLTPDKVVNELIDAVERNVPEKNLPFVANVGVKLFHLFPSTFNRLTARLLNKK</sequence>
<dbReference type="Proteomes" id="UP001596044">
    <property type="component" value="Unassembled WGS sequence"/>
</dbReference>
<comment type="similarity">
    <text evidence="1 3">Belongs to the short-chain dehydrogenases/reductases (SDR) family.</text>
</comment>
<gene>
    <name evidence="5" type="ORF">ACFPOG_04595</name>
</gene>
<evidence type="ECO:0000313" key="5">
    <source>
        <dbReference type="EMBL" id="MFC5447524.1"/>
    </source>
</evidence>
<dbReference type="RefSeq" id="WP_270884126.1">
    <property type="nucleotide sequence ID" value="NZ_JAQFVF010000061.1"/>
</dbReference>
<dbReference type="PRINTS" id="PR00080">
    <property type="entry name" value="SDRFAMILY"/>
</dbReference>
<dbReference type="PROSITE" id="PS00061">
    <property type="entry name" value="ADH_SHORT"/>
    <property type="match status" value="1"/>
</dbReference>
<name>A0ABW0K2T7_9BACL</name>
<dbReference type="InterPro" id="IPR002347">
    <property type="entry name" value="SDR_fam"/>
</dbReference>
<evidence type="ECO:0000256" key="2">
    <source>
        <dbReference type="ARBA" id="ARBA00023002"/>
    </source>
</evidence>
<dbReference type="InterPro" id="IPR057326">
    <property type="entry name" value="KR_dom"/>
</dbReference>
<dbReference type="PIRSF" id="PIRSF000126">
    <property type="entry name" value="11-beta-HSD1"/>
    <property type="match status" value="1"/>
</dbReference>
<accession>A0ABW0K2T7</accession>
<comment type="caution">
    <text evidence="5">The sequence shown here is derived from an EMBL/GenBank/DDBJ whole genome shotgun (WGS) entry which is preliminary data.</text>
</comment>
<protein>
    <submittedName>
        <fullName evidence="5">SDR family oxidoreductase</fullName>
    </submittedName>
</protein>
<dbReference type="SUPFAM" id="SSF51735">
    <property type="entry name" value="NAD(P)-binding Rossmann-fold domains"/>
    <property type="match status" value="1"/>
</dbReference>
<feature type="domain" description="Ketoreductase" evidence="4">
    <location>
        <begin position="6"/>
        <end position="187"/>
    </location>
</feature>
<dbReference type="InterPro" id="IPR036291">
    <property type="entry name" value="NAD(P)-bd_dom_sf"/>
</dbReference>